<proteinExistence type="predicted"/>
<name>A0A0F4YMM8_RASE3</name>
<dbReference type="GO" id="GO:0003723">
    <property type="term" value="F:RNA binding"/>
    <property type="evidence" value="ECO:0007669"/>
    <property type="project" value="UniProtKB-UniRule"/>
</dbReference>
<sequence length="368" mass="40817">MYGRQDGLFEMYSYSLRPAARRLLLSSSVPFLAKPRSIATVTPSALRLTRPSPRLAFQRRWNSDAVQKEPTPEKSEKESAQEKTEEEPTQEKTEKEDIPASADQSNSRTVESAAEAATEQPSQTTVNEVTKSTETATEQASPANTNETAEKAEVAAASGVESTSEPGTQPAVAKGDNLCWKPLFDVTAEDLKRQMSKYGVVESAKIIHDSRGLSKGFGYVAFDSVQAAKRAIDGMHMQIFEGRRVVVQFAQANLKMGSVSPTPSKTLYIGNLPWEMTDRDLNELFRDIRNVIDVRVAIDRRTGQPRGFAHADFTDIPSAQAAYEVLNRKAPYGRKLNVDYSHTNKGRSRDLEYGSEQPAQQQQQKQPQ</sequence>
<evidence type="ECO:0000259" key="4">
    <source>
        <dbReference type="PROSITE" id="PS50102"/>
    </source>
</evidence>
<dbReference type="InterPro" id="IPR052462">
    <property type="entry name" value="SLIRP/GR-RBP-like"/>
</dbReference>
<dbReference type="OrthoDB" id="6730379at2759"/>
<dbReference type="GeneID" id="25319205"/>
<dbReference type="STRING" id="1408163.A0A0F4YMM8"/>
<dbReference type="InterPro" id="IPR035979">
    <property type="entry name" value="RBD_domain_sf"/>
</dbReference>
<dbReference type="AlphaFoldDB" id="A0A0F4YMM8"/>
<dbReference type="SMART" id="SM00360">
    <property type="entry name" value="RRM"/>
    <property type="match status" value="2"/>
</dbReference>
<dbReference type="CDD" id="cd00590">
    <property type="entry name" value="RRM_SF"/>
    <property type="match status" value="1"/>
</dbReference>
<dbReference type="InterPro" id="IPR000504">
    <property type="entry name" value="RRM_dom"/>
</dbReference>
<keyword evidence="6" id="KW-1185">Reference proteome</keyword>
<feature type="compositionally biased region" description="Low complexity" evidence="3">
    <location>
        <begin position="357"/>
        <end position="368"/>
    </location>
</feature>
<feature type="compositionally biased region" description="Polar residues" evidence="3">
    <location>
        <begin position="119"/>
        <end position="147"/>
    </location>
</feature>
<dbReference type="PROSITE" id="PS50102">
    <property type="entry name" value="RRM"/>
    <property type="match status" value="2"/>
</dbReference>
<evidence type="ECO:0000313" key="6">
    <source>
        <dbReference type="Proteomes" id="UP000053958"/>
    </source>
</evidence>
<dbReference type="Proteomes" id="UP000053958">
    <property type="component" value="Unassembled WGS sequence"/>
</dbReference>
<dbReference type="InterPro" id="IPR012677">
    <property type="entry name" value="Nucleotide-bd_a/b_plait_sf"/>
</dbReference>
<dbReference type="RefSeq" id="XP_013325718.1">
    <property type="nucleotide sequence ID" value="XM_013470264.1"/>
</dbReference>
<feature type="domain" description="RRM" evidence="4">
    <location>
        <begin position="265"/>
        <end position="343"/>
    </location>
</feature>
<dbReference type="EMBL" id="LASV01000382">
    <property type="protein sequence ID" value="KKA19106.1"/>
    <property type="molecule type" value="Genomic_DNA"/>
</dbReference>
<dbReference type="SUPFAM" id="SSF54928">
    <property type="entry name" value="RNA-binding domain, RBD"/>
    <property type="match status" value="2"/>
</dbReference>
<comment type="caution">
    <text evidence="5">The sequence shown here is derived from an EMBL/GenBank/DDBJ whole genome shotgun (WGS) entry which is preliminary data.</text>
</comment>
<keyword evidence="1 2" id="KW-0694">RNA-binding</keyword>
<feature type="region of interest" description="Disordered" evidence="3">
    <location>
        <begin position="338"/>
        <end position="368"/>
    </location>
</feature>
<feature type="domain" description="RRM" evidence="4">
    <location>
        <begin position="177"/>
        <end position="252"/>
    </location>
</feature>
<evidence type="ECO:0000256" key="3">
    <source>
        <dbReference type="SAM" id="MobiDB-lite"/>
    </source>
</evidence>
<protein>
    <submittedName>
        <fullName evidence="5">Nucleic acid-binding protein</fullName>
    </submittedName>
</protein>
<organism evidence="5 6">
    <name type="scientific">Rasamsonia emersonii (strain ATCC 16479 / CBS 393.64 / IMI 116815)</name>
    <dbReference type="NCBI Taxonomy" id="1408163"/>
    <lineage>
        <taxon>Eukaryota</taxon>
        <taxon>Fungi</taxon>
        <taxon>Dikarya</taxon>
        <taxon>Ascomycota</taxon>
        <taxon>Pezizomycotina</taxon>
        <taxon>Eurotiomycetes</taxon>
        <taxon>Eurotiomycetidae</taxon>
        <taxon>Eurotiales</taxon>
        <taxon>Trichocomaceae</taxon>
        <taxon>Rasamsonia</taxon>
    </lineage>
</organism>
<feature type="region of interest" description="Disordered" evidence="3">
    <location>
        <begin position="58"/>
        <end position="175"/>
    </location>
</feature>
<evidence type="ECO:0000313" key="5">
    <source>
        <dbReference type="EMBL" id="KKA19106.1"/>
    </source>
</evidence>
<gene>
    <name evidence="5" type="ORF">T310_6928</name>
</gene>
<dbReference type="Gene3D" id="3.30.70.330">
    <property type="match status" value="2"/>
</dbReference>
<feature type="compositionally biased region" description="Basic and acidic residues" evidence="3">
    <location>
        <begin position="89"/>
        <end position="98"/>
    </location>
</feature>
<accession>A0A0F4YMM8</accession>
<reference evidence="5 6" key="1">
    <citation type="submission" date="2015-04" db="EMBL/GenBank/DDBJ databases">
        <authorList>
            <person name="Heijne W.H."/>
            <person name="Fedorova N.D."/>
            <person name="Nierman W.C."/>
            <person name="Vollebregt A.W."/>
            <person name="Zhao Z."/>
            <person name="Wu L."/>
            <person name="Kumar M."/>
            <person name="Stam H."/>
            <person name="van den Berg M.A."/>
            <person name="Pel H.J."/>
        </authorList>
    </citation>
    <scope>NUCLEOTIDE SEQUENCE [LARGE SCALE GENOMIC DNA]</scope>
    <source>
        <strain evidence="5 6">CBS 393.64</strain>
    </source>
</reference>
<evidence type="ECO:0000256" key="2">
    <source>
        <dbReference type="PROSITE-ProRule" id="PRU00176"/>
    </source>
</evidence>
<feature type="compositionally biased region" description="Basic and acidic residues" evidence="3">
    <location>
        <begin position="66"/>
        <end position="83"/>
    </location>
</feature>
<dbReference type="Pfam" id="PF00076">
    <property type="entry name" value="RRM_1"/>
    <property type="match status" value="2"/>
</dbReference>
<evidence type="ECO:0000256" key="1">
    <source>
        <dbReference type="ARBA" id="ARBA00022884"/>
    </source>
</evidence>
<dbReference type="PANTHER" id="PTHR48027">
    <property type="entry name" value="HETEROGENEOUS NUCLEAR RIBONUCLEOPROTEIN 87F-RELATED"/>
    <property type="match status" value="1"/>
</dbReference>